<dbReference type="InterPro" id="IPR011008">
    <property type="entry name" value="Dimeric_a/b-barrel"/>
</dbReference>
<dbReference type="AlphaFoldDB" id="A0A8T9CBM4"/>
<name>A0A8T9CBM4_9HELO</name>
<reference evidence="1 2" key="1">
    <citation type="submission" date="2018-05" db="EMBL/GenBank/DDBJ databases">
        <title>Genome sequencing and assembly of the regulated plant pathogen Lachnellula willkommii and related sister species for the development of diagnostic species identification markers.</title>
        <authorList>
            <person name="Giroux E."/>
            <person name="Bilodeau G."/>
        </authorList>
    </citation>
    <scope>NUCLEOTIDE SEQUENCE [LARGE SCALE GENOMIC DNA]</scope>
    <source>
        <strain evidence="1 2">CBS 268.59</strain>
    </source>
</reference>
<gene>
    <name evidence="1" type="ORF">LSUE1_G007104</name>
</gene>
<protein>
    <recommendedName>
        <fullName evidence="3">ABM domain-containing protein</fullName>
    </recommendedName>
</protein>
<evidence type="ECO:0000313" key="1">
    <source>
        <dbReference type="EMBL" id="TVY80333.1"/>
    </source>
</evidence>
<dbReference type="OrthoDB" id="10011777at2759"/>
<keyword evidence="2" id="KW-1185">Reference proteome</keyword>
<dbReference type="Gene3D" id="3.30.70.100">
    <property type="match status" value="1"/>
</dbReference>
<dbReference type="EMBL" id="QGMK01000706">
    <property type="protein sequence ID" value="TVY80333.1"/>
    <property type="molecule type" value="Genomic_DNA"/>
</dbReference>
<sequence>MSEQLHAVAIIHPTPGKETRDQTGTNVFLYQEIYDNKEAVDIHMKSSHFISAVGTLTAEGLVTKPIEIIAINPVGGFASR</sequence>
<organism evidence="1 2">
    <name type="scientific">Lachnellula suecica</name>
    <dbReference type="NCBI Taxonomy" id="602035"/>
    <lineage>
        <taxon>Eukaryota</taxon>
        <taxon>Fungi</taxon>
        <taxon>Dikarya</taxon>
        <taxon>Ascomycota</taxon>
        <taxon>Pezizomycotina</taxon>
        <taxon>Leotiomycetes</taxon>
        <taxon>Helotiales</taxon>
        <taxon>Lachnaceae</taxon>
        <taxon>Lachnellula</taxon>
    </lineage>
</organism>
<comment type="caution">
    <text evidence="1">The sequence shown here is derived from an EMBL/GenBank/DDBJ whole genome shotgun (WGS) entry which is preliminary data.</text>
</comment>
<evidence type="ECO:0000313" key="2">
    <source>
        <dbReference type="Proteomes" id="UP000469558"/>
    </source>
</evidence>
<evidence type="ECO:0008006" key="3">
    <source>
        <dbReference type="Google" id="ProtNLM"/>
    </source>
</evidence>
<proteinExistence type="predicted"/>
<dbReference type="Proteomes" id="UP000469558">
    <property type="component" value="Unassembled WGS sequence"/>
</dbReference>
<accession>A0A8T9CBM4</accession>
<dbReference type="SUPFAM" id="SSF54909">
    <property type="entry name" value="Dimeric alpha+beta barrel"/>
    <property type="match status" value="1"/>
</dbReference>